<dbReference type="EMBL" id="CAJVCE010000016">
    <property type="protein sequence ID" value="CAG7651428.1"/>
    <property type="molecule type" value="Genomic_DNA"/>
</dbReference>
<keyword evidence="2" id="KW-1185">Reference proteome</keyword>
<name>A0ABN7TQH4_9BACL</name>
<accession>A0ABN7TQH4</accession>
<organism evidence="1 2">
    <name type="scientific">Paenibacillus allorhizosphaerae</name>
    <dbReference type="NCBI Taxonomy" id="2849866"/>
    <lineage>
        <taxon>Bacteria</taxon>
        <taxon>Bacillati</taxon>
        <taxon>Bacillota</taxon>
        <taxon>Bacilli</taxon>
        <taxon>Bacillales</taxon>
        <taxon>Paenibacillaceae</taxon>
        <taxon>Paenibacillus</taxon>
    </lineage>
</organism>
<proteinExistence type="predicted"/>
<comment type="caution">
    <text evidence="1">The sequence shown here is derived from an EMBL/GenBank/DDBJ whole genome shotgun (WGS) entry which is preliminary data.</text>
</comment>
<dbReference type="RefSeq" id="WP_218101216.1">
    <property type="nucleotide sequence ID" value="NZ_CAJVCE010000016.1"/>
</dbReference>
<evidence type="ECO:0000313" key="2">
    <source>
        <dbReference type="Proteomes" id="UP000730618"/>
    </source>
</evidence>
<evidence type="ECO:0000313" key="1">
    <source>
        <dbReference type="EMBL" id="CAG7651428.1"/>
    </source>
</evidence>
<gene>
    <name evidence="1" type="ORF">PAECIP111802_04961</name>
</gene>
<sequence>MQTLVKPTLMQTRITIDEEGIQKPIVERILNGVIVQEVRVNAADLQKQMIQSADAWMLYSTILDDAQTFISELFRYGSEVAISDQNDILRAIIDELSNDYRKSDEGLMRNLLAVLLENANIATLDNAAYTKLIRAMTEKLTKIEDPYELQLMFELLLDKVHVFDSPDRQTIKSILDAAVKHVKQFDAEDAINDLWAHLAVIVKKDVVLELAKEHLDDLELTTPILPRNCLFFKQSKNRTVIALEVDRARWDVNLRGQIIEQVGHPKLIFIFEMSGRRIDARVAAVKDEVITEKSKLYRYPFSHVNSNMYCCWNYFPPLKEFRNIESYPYIFLQGERNFDLYDGAKNYRELLAELSGHDFDDEQLVETGKVFADIL</sequence>
<reference evidence="1 2" key="1">
    <citation type="submission" date="2021-06" db="EMBL/GenBank/DDBJ databases">
        <authorList>
            <person name="Criscuolo A."/>
        </authorList>
    </citation>
    <scope>NUCLEOTIDE SEQUENCE [LARGE SCALE GENOMIC DNA]</scope>
    <source>
        <strain evidence="2">CIP 111802</strain>
    </source>
</reference>
<dbReference type="Proteomes" id="UP000730618">
    <property type="component" value="Unassembled WGS sequence"/>
</dbReference>
<protein>
    <submittedName>
        <fullName evidence="1">Uncharacterized protein</fullName>
    </submittedName>
</protein>